<dbReference type="STRING" id="1353158.SAMN04488587_1689"/>
<dbReference type="EMBL" id="FOHQ01000005">
    <property type="protein sequence ID" value="SES95254.1"/>
    <property type="molecule type" value="Genomic_DNA"/>
</dbReference>
<dbReference type="InterPro" id="IPR028098">
    <property type="entry name" value="Glyco_trans_4-like_N"/>
</dbReference>
<dbReference type="GO" id="GO:0016757">
    <property type="term" value="F:glycosyltransferase activity"/>
    <property type="evidence" value="ECO:0007669"/>
    <property type="project" value="TreeGrafter"/>
</dbReference>
<protein>
    <submittedName>
        <fullName evidence="2">Glycosyltransferase involved in cell wall bisynthesis</fullName>
    </submittedName>
</protein>
<evidence type="ECO:0000313" key="2">
    <source>
        <dbReference type="EMBL" id="SES95254.1"/>
    </source>
</evidence>
<organism evidence="2 3">
    <name type="scientific">Methanococcoides vulcani</name>
    <dbReference type="NCBI Taxonomy" id="1353158"/>
    <lineage>
        <taxon>Archaea</taxon>
        <taxon>Methanobacteriati</taxon>
        <taxon>Methanobacteriota</taxon>
        <taxon>Stenosarchaea group</taxon>
        <taxon>Methanomicrobia</taxon>
        <taxon>Methanosarcinales</taxon>
        <taxon>Methanosarcinaceae</taxon>
        <taxon>Methanococcoides</taxon>
    </lineage>
</organism>
<dbReference type="CDD" id="cd03801">
    <property type="entry name" value="GT4_PimA-like"/>
    <property type="match status" value="1"/>
</dbReference>
<dbReference type="PANTHER" id="PTHR12526">
    <property type="entry name" value="GLYCOSYLTRANSFERASE"/>
    <property type="match status" value="1"/>
</dbReference>
<keyword evidence="2" id="KW-0808">Transferase</keyword>
<reference evidence="3" key="1">
    <citation type="submission" date="2016-10" db="EMBL/GenBank/DDBJ databases">
        <authorList>
            <person name="Varghese N."/>
            <person name="Submissions S."/>
        </authorList>
    </citation>
    <scope>NUCLEOTIDE SEQUENCE [LARGE SCALE GENOMIC DNA]</scope>
    <source>
        <strain evidence="3">SLH 33</strain>
    </source>
</reference>
<name>A0A1I0ALL2_9EURY</name>
<dbReference type="Proteomes" id="UP000243338">
    <property type="component" value="Unassembled WGS sequence"/>
</dbReference>
<dbReference type="Gene3D" id="3.40.50.2000">
    <property type="entry name" value="Glycogen Phosphorylase B"/>
    <property type="match status" value="2"/>
</dbReference>
<evidence type="ECO:0000313" key="3">
    <source>
        <dbReference type="Proteomes" id="UP000243338"/>
    </source>
</evidence>
<sequence length="544" mass="62938">MGKNLKIGMFSWESLHSIKVGGIAPHVSELAEALAEKGHSVHIFTRNHELEPYEKVNGVHYHRVDHSLDGGIVQQMDSMCDSMYSRFLDVTREYGKFDMLHVHDWHPFNVVSRIKHEFGIPFMVTYHSTEWGRNGNVHGDWWEAREISHREWKAGYESIKVISTSQQLTDEIKFLYQIPDEKISIVPNGIFHGKIKKDVDPGEVKKRLGIHPLAPVVLFIGRMSYQKGPDLLVEAIPKVLDHRWDTQFVFIGEGEMRPHCEYLANAQNVSDRCHFLGYADDETARDWFNACDILCIPSRNEPFGIVVLEGWDAERTIVATDAVQIIDNFVDGILVYKDPESISWGLNYVLDDLSNDTLRQAGKELIETKFNWHKIAEETVEAYNLDEENVWIHGTTLGRTKQFWWKIDSDLNLSISREFNSSNGNLKVDKLIMKDELSKLDDYMADDQWKGLSNNVEKLRNGTEKEGIGKFLYNELHWINKEAQLSSHIGSIFHQAGVWEYNGKKRGIQFRKVTDDWHMLMKSYYGECIKELDETEQYNSVDLK</sequence>
<dbReference type="RefSeq" id="WP_091690164.1">
    <property type="nucleotide sequence ID" value="NZ_CAAGSJ010000006.1"/>
</dbReference>
<proteinExistence type="predicted"/>
<dbReference type="SUPFAM" id="SSF53756">
    <property type="entry name" value="UDP-Glycosyltransferase/glycogen phosphorylase"/>
    <property type="match status" value="1"/>
</dbReference>
<accession>A0A1I0ALL2</accession>
<evidence type="ECO:0000259" key="1">
    <source>
        <dbReference type="Pfam" id="PF13439"/>
    </source>
</evidence>
<keyword evidence="3" id="KW-1185">Reference proteome</keyword>
<dbReference type="OrthoDB" id="132546at2157"/>
<gene>
    <name evidence="2" type="ORF">SAMN04488587_1689</name>
</gene>
<dbReference type="Pfam" id="PF13692">
    <property type="entry name" value="Glyco_trans_1_4"/>
    <property type="match status" value="1"/>
</dbReference>
<dbReference type="AlphaFoldDB" id="A0A1I0ALL2"/>
<feature type="domain" description="Glycosyltransferase subfamily 4-like N-terminal" evidence="1">
    <location>
        <begin position="20"/>
        <end position="190"/>
    </location>
</feature>
<dbReference type="PANTHER" id="PTHR12526:SF625">
    <property type="entry name" value="PHOSPHATIDYLINOSITOL GLYCAN-CLASS A"/>
    <property type="match status" value="1"/>
</dbReference>
<dbReference type="Pfam" id="PF13439">
    <property type="entry name" value="Glyco_transf_4"/>
    <property type="match status" value="1"/>
</dbReference>